<name>A0AAN7WZZ5_ELEMC</name>
<dbReference type="CDD" id="cd14961">
    <property type="entry name" value="NHL_TRIM32_like"/>
    <property type="match status" value="1"/>
</dbReference>
<feature type="repeat" description="NHL" evidence="10">
    <location>
        <begin position="516"/>
        <end position="559"/>
    </location>
</feature>
<dbReference type="EMBL" id="JAUZQC010000021">
    <property type="protein sequence ID" value="KAK5852007.1"/>
    <property type="molecule type" value="Genomic_DNA"/>
</dbReference>
<dbReference type="InterPro" id="IPR017907">
    <property type="entry name" value="Znf_RING_CS"/>
</dbReference>
<dbReference type="CDD" id="cd16587">
    <property type="entry name" value="RING-HC_TRIM32_C-VII"/>
    <property type="match status" value="1"/>
</dbReference>
<dbReference type="PROSITE" id="PS00518">
    <property type="entry name" value="ZF_RING_1"/>
    <property type="match status" value="1"/>
</dbReference>
<reference evidence="13 14" key="1">
    <citation type="journal article" date="2023" name="Genes (Basel)">
        <title>Chromosome-Level Genome Assembly and Circadian Gene Repertoire of the Patagonia Blennie Eleginops maclovinus-The Closest Ancestral Proxy of Antarctic Cryonotothenioids.</title>
        <authorList>
            <person name="Cheng C.C."/>
            <person name="Rivera-Colon A.G."/>
            <person name="Minhas B.F."/>
            <person name="Wilson L."/>
            <person name="Rayamajhi N."/>
            <person name="Vargas-Chacoff L."/>
            <person name="Catchen J.M."/>
        </authorList>
    </citation>
    <scope>NUCLEOTIDE SEQUENCE [LARGE SCALE GENOMIC DNA]</scope>
    <source>
        <strain evidence="13">JMC-PN-2008</strain>
    </source>
</reference>
<dbReference type="InterPro" id="IPR027370">
    <property type="entry name" value="Znf-RING_euk"/>
</dbReference>
<feature type="repeat" description="NHL" evidence="10">
    <location>
        <begin position="565"/>
        <end position="600"/>
    </location>
</feature>
<dbReference type="SMART" id="SM00336">
    <property type="entry name" value="BBOX"/>
    <property type="match status" value="1"/>
</dbReference>
<dbReference type="GO" id="GO:0008270">
    <property type="term" value="F:zinc ion binding"/>
    <property type="evidence" value="ECO:0007669"/>
    <property type="project" value="UniProtKB-KW"/>
</dbReference>
<dbReference type="Gene3D" id="2.120.10.30">
    <property type="entry name" value="TolB, C-terminal domain"/>
    <property type="match status" value="2"/>
</dbReference>
<dbReference type="InterPro" id="IPR001258">
    <property type="entry name" value="NHL_repeat"/>
</dbReference>
<dbReference type="InterPro" id="IPR000315">
    <property type="entry name" value="Znf_B-box"/>
</dbReference>
<organism evidence="13 14">
    <name type="scientific">Eleginops maclovinus</name>
    <name type="common">Patagonian blennie</name>
    <name type="synonym">Eleginus maclovinus</name>
    <dbReference type="NCBI Taxonomy" id="56733"/>
    <lineage>
        <taxon>Eukaryota</taxon>
        <taxon>Metazoa</taxon>
        <taxon>Chordata</taxon>
        <taxon>Craniata</taxon>
        <taxon>Vertebrata</taxon>
        <taxon>Euteleostomi</taxon>
        <taxon>Actinopterygii</taxon>
        <taxon>Neopterygii</taxon>
        <taxon>Teleostei</taxon>
        <taxon>Neoteleostei</taxon>
        <taxon>Acanthomorphata</taxon>
        <taxon>Eupercaria</taxon>
        <taxon>Perciformes</taxon>
        <taxon>Notothenioidei</taxon>
        <taxon>Eleginopidae</taxon>
        <taxon>Eleginops</taxon>
    </lineage>
</organism>
<dbReference type="InterPro" id="IPR011042">
    <property type="entry name" value="6-blade_b-propeller_TolB-like"/>
</dbReference>
<dbReference type="SUPFAM" id="SSF101898">
    <property type="entry name" value="NHL repeat"/>
    <property type="match status" value="1"/>
</dbReference>
<dbReference type="FunFam" id="2.120.10.30:FF:000034">
    <property type="entry name" value="E3 ubiquitin-protein ligase TRIM32"/>
    <property type="match status" value="1"/>
</dbReference>
<evidence type="ECO:0000256" key="3">
    <source>
        <dbReference type="ARBA" id="ARBA00012483"/>
    </source>
</evidence>
<comment type="caution">
    <text evidence="13">The sequence shown here is derived from an EMBL/GenBank/DDBJ whole genome shotgun (WGS) entry which is preliminary data.</text>
</comment>
<dbReference type="SMART" id="SM00184">
    <property type="entry name" value="RING"/>
    <property type="match status" value="1"/>
</dbReference>
<dbReference type="PROSITE" id="PS50119">
    <property type="entry name" value="ZF_BBOX"/>
    <property type="match status" value="1"/>
</dbReference>
<dbReference type="Gene3D" id="3.30.40.10">
    <property type="entry name" value="Zinc/RING finger domain, C3HC4 (zinc finger)"/>
    <property type="match status" value="1"/>
</dbReference>
<proteinExistence type="inferred from homology"/>
<dbReference type="PANTHER" id="PTHR25464:SF3">
    <property type="entry name" value="E3 UBIQUITIN-PROTEIN LIGASE TRIM32"/>
    <property type="match status" value="1"/>
</dbReference>
<dbReference type="InterPro" id="IPR001841">
    <property type="entry name" value="Znf_RING"/>
</dbReference>
<reference evidence="13 14" key="2">
    <citation type="journal article" date="2023" name="Mol. Biol. Evol.">
        <title>Genomics of Secondarily Temperate Adaptation in the Only Non-Antarctic Icefish.</title>
        <authorList>
            <person name="Rivera-Colon A.G."/>
            <person name="Rayamajhi N."/>
            <person name="Minhas B.F."/>
            <person name="Madrigal G."/>
            <person name="Bilyk K.T."/>
            <person name="Yoon V."/>
            <person name="Hune M."/>
            <person name="Gregory S."/>
            <person name="Cheng C.H.C."/>
            <person name="Catchen J.M."/>
        </authorList>
    </citation>
    <scope>NUCLEOTIDE SEQUENCE [LARGE SCALE GENOMIC DNA]</scope>
    <source>
        <strain evidence="13">JMC-PN-2008</strain>
    </source>
</reference>
<keyword evidence="6" id="KW-0677">Repeat</keyword>
<dbReference type="Pfam" id="PF01436">
    <property type="entry name" value="NHL"/>
    <property type="match status" value="2"/>
</dbReference>
<evidence type="ECO:0000259" key="12">
    <source>
        <dbReference type="PROSITE" id="PS50119"/>
    </source>
</evidence>
<feature type="domain" description="RING-type" evidence="11">
    <location>
        <begin position="89"/>
        <end position="134"/>
    </location>
</feature>
<evidence type="ECO:0000256" key="6">
    <source>
        <dbReference type="ARBA" id="ARBA00022737"/>
    </source>
</evidence>
<feature type="repeat" description="NHL" evidence="10">
    <location>
        <begin position="709"/>
        <end position="747"/>
    </location>
</feature>
<evidence type="ECO:0000313" key="13">
    <source>
        <dbReference type="EMBL" id="KAK5852007.1"/>
    </source>
</evidence>
<evidence type="ECO:0000256" key="5">
    <source>
        <dbReference type="ARBA" id="ARBA00022723"/>
    </source>
</evidence>
<accession>A0AAN7WZZ5</accession>
<evidence type="ECO:0000259" key="11">
    <source>
        <dbReference type="PROSITE" id="PS50089"/>
    </source>
</evidence>
<keyword evidence="8" id="KW-0862">Zinc</keyword>
<evidence type="ECO:0000256" key="10">
    <source>
        <dbReference type="PROSITE-ProRule" id="PRU00504"/>
    </source>
</evidence>
<dbReference type="PANTHER" id="PTHR25464">
    <property type="entry name" value="TRIPARTITE MOTIF-CONTAINING PROTEIN 2-LIKE PROTEIN"/>
    <property type="match status" value="1"/>
</dbReference>
<evidence type="ECO:0000256" key="2">
    <source>
        <dbReference type="ARBA" id="ARBA00008518"/>
    </source>
</evidence>
<dbReference type="Proteomes" id="UP001346869">
    <property type="component" value="Unassembled WGS sequence"/>
</dbReference>
<evidence type="ECO:0000256" key="4">
    <source>
        <dbReference type="ARBA" id="ARBA00022553"/>
    </source>
</evidence>
<sequence length="755" mass="82938">MTLSCPCANPHSSQLKQTSDSQLCVLRNTAYVTSSTLQSLSSCSISTTTERPSKPLNFQPAKIEDKEKTNMEAASYPLDPDLMREVLECPICLETYSQDQLRPKLLQCGHTVCRQCLEKLLANTINGVRCPFCSRVSRMSSISQLADNLTVLKILDCTTSCSAATAALMCKSCCNRLPRQYCHDCATFLCELCKEEGHLHQGHSIQPIRMAAEQRRKELGGRLASLRNVMSEIQKKKSAIDNISKSLRLKYQAVQQDYVSAELRLQEELGRSRRTFTASMAEVEKLNGHVLEEQTYHLNIAEVKVVSRCDYLTMLVRQSDIALLKDDGEGSNDEEIDLRSGLPTMFQLQEPELVRTEHTKPIEVGQLTTNTYTVNTEDEESGLEVALEGDLESVAGAMGATGGGRRAPLDLYRDIDMVATVEEAVCGSPGSFKSKSMDAGGGSPGGAGASAGPPVCQFVKKMGMKGALPSMFNLPVSICVTPHGEVLVADRGNYRIQIFNRKGFQREIRRNASSIDNFVLSFLGADLPNLIPLSIAVTPQGLIGITDNYDNSVKVYTMDGQCVACHKNQLIKPWGITATPLGQFVVSDVEGGKLWCLTVDRNVGVVSYNRLCSAVRPKFVTCDAAGTVYFTQGLALNFEKRHNEPYLEGGFSIGSVDKDGQLGKQLSHFFSENEDFRCITGMCVDINGDLLVTDSGRKEILQFPKEGGFKVLIQEGLTCPVGVVTTQKGQLLVLDCWDHCVKVYTYLQRRHSSTS</sequence>
<feature type="repeat" description="NHL" evidence="10">
    <location>
        <begin position="663"/>
        <end position="706"/>
    </location>
</feature>
<dbReference type="InterPro" id="IPR013083">
    <property type="entry name" value="Znf_RING/FYVE/PHD"/>
</dbReference>
<evidence type="ECO:0000256" key="8">
    <source>
        <dbReference type="ARBA" id="ARBA00022833"/>
    </source>
</evidence>
<feature type="domain" description="B box-type" evidence="12">
    <location>
        <begin position="165"/>
        <end position="208"/>
    </location>
</feature>
<gene>
    <name evidence="13" type="ORF">PBY51_023513</name>
</gene>
<evidence type="ECO:0000313" key="14">
    <source>
        <dbReference type="Proteomes" id="UP001346869"/>
    </source>
</evidence>
<dbReference type="Gene3D" id="3.30.160.60">
    <property type="entry name" value="Classic Zinc Finger"/>
    <property type="match status" value="1"/>
</dbReference>
<dbReference type="Pfam" id="PF13445">
    <property type="entry name" value="zf-RING_UBOX"/>
    <property type="match status" value="1"/>
</dbReference>
<keyword evidence="4" id="KW-0597">Phosphoprotein</keyword>
<protein>
    <recommendedName>
        <fullName evidence="3">RING-type E3 ubiquitin transferase</fullName>
        <ecNumber evidence="3">2.3.2.27</ecNumber>
    </recommendedName>
</protein>
<dbReference type="PROSITE" id="PS50089">
    <property type="entry name" value="ZF_RING_2"/>
    <property type="match status" value="1"/>
</dbReference>
<dbReference type="AlphaFoldDB" id="A0AAN7WZZ5"/>
<evidence type="ECO:0000256" key="7">
    <source>
        <dbReference type="ARBA" id="ARBA00022771"/>
    </source>
</evidence>
<keyword evidence="5" id="KW-0479">Metal-binding</keyword>
<evidence type="ECO:0000256" key="1">
    <source>
        <dbReference type="ARBA" id="ARBA00000900"/>
    </source>
</evidence>
<dbReference type="GO" id="GO:0061630">
    <property type="term" value="F:ubiquitin protein ligase activity"/>
    <property type="evidence" value="ECO:0007669"/>
    <property type="project" value="UniProtKB-EC"/>
</dbReference>
<dbReference type="EC" id="2.3.2.27" evidence="3"/>
<dbReference type="PROSITE" id="PS51125">
    <property type="entry name" value="NHL"/>
    <property type="match status" value="5"/>
</dbReference>
<evidence type="ECO:0000256" key="9">
    <source>
        <dbReference type="PROSITE-ProRule" id="PRU00024"/>
    </source>
</evidence>
<feature type="repeat" description="NHL" evidence="10">
    <location>
        <begin position="459"/>
        <end position="502"/>
    </location>
</feature>
<keyword evidence="14" id="KW-1185">Reference proteome</keyword>
<dbReference type="SUPFAM" id="SSF57850">
    <property type="entry name" value="RING/U-box"/>
    <property type="match status" value="1"/>
</dbReference>
<keyword evidence="7 9" id="KW-0863">Zinc-finger</keyword>
<comment type="catalytic activity">
    <reaction evidence="1">
        <text>S-ubiquitinyl-[E2 ubiquitin-conjugating enzyme]-L-cysteine + [acceptor protein]-L-lysine = [E2 ubiquitin-conjugating enzyme]-L-cysteine + N(6)-ubiquitinyl-[acceptor protein]-L-lysine.</text>
        <dbReference type="EC" id="2.3.2.27"/>
    </reaction>
</comment>
<comment type="similarity">
    <text evidence="2">Belongs to the TRIM/RBCC family.</text>
</comment>
<dbReference type="SUPFAM" id="SSF57845">
    <property type="entry name" value="B-box zinc-binding domain"/>
    <property type="match status" value="1"/>
</dbReference>